<reference evidence="3" key="1">
    <citation type="submission" date="2016-04" db="EMBL/GenBank/DDBJ databases">
        <title>Cephalotus genome sequencing.</title>
        <authorList>
            <person name="Fukushima K."/>
            <person name="Hasebe M."/>
            <person name="Fang X."/>
        </authorList>
    </citation>
    <scope>NUCLEOTIDE SEQUENCE [LARGE SCALE GENOMIC DNA]</scope>
    <source>
        <strain evidence="3">cv. St1</strain>
    </source>
</reference>
<keyword evidence="1" id="KW-0812">Transmembrane</keyword>
<evidence type="ECO:0000313" key="2">
    <source>
        <dbReference type="EMBL" id="GAV66250.1"/>
    </source>
</evidence>
<keyword evidence="1" id="KW-1133">Transmembrane helix</keyword>
<comment type="caution">
    <text evidence="2">The sequence shown here is derived from an EMBL/GenBank/DDBJ whole genome shotgun (WGS) entry which is preliminary data.</text>
</comment>
<proteinExistence type="predicted"/>
<gene>
    <name evidence="2" type="ORF">CFOL_v3_09760</name>
</gene>
<dbReference type="PANTHER" id="PTHR31973">
    <property type="entry name" value="POLYPROTEIN, PUTATIVE-RELATED"/>
    <property type="match status" value="1"/>
</dbReference>
<organism evidence="2 3">
    <name type="scientific">Cephalotus follicularis</name>
    <name type="common">Albany pitcher plant</name>
    <dbReference type="NCBI Taxonomy" id="3775"/>
    <lineage>
        <taxon>Eukaryota</taxon>
        <taxon>Viridiplantae</taxon>
        <taxon>Streptophyta</taxon>
        <taxon>Embryophyta</taxon>
        <taxon>Tracheophyta</taxon>
        <taxon>Spermatophyta</taxon>
        <taxon>Magnoliopsida</taxon>
        <taxon>eudicotyledons</taxon>
        <taxon>Gunneridae</taxon>
        <taxon>Pentapetalae</taxon>
        <taxon>rosids</taxon>
        <taxon>fabids</taxon>
        <taxon>Oxalidales</taxon>
        <taxon>Cephalotaceae</taxon>
        <taxon>Cephalotus</taxon>
    </lineage>
</organism>
<dbReference type="STRING" id="3775.A0A1Q3BE15"/>
<keyword evidence="3" id="KW-1185">Reference proteome</keyword>
<dbReference type="EMBL" id="BDDD01000463">
    <property type="protein sequence ID" value="GAV66250.1"/>
    <property type="molecule type" value="Genomic_DNA"/>
</dbReference>
<keyword evidence="1" id="KW-0472">Membrane</keyword>
<dbReference type="OrthoDB" id="125347at2759"/>
<accession>A0A1Q3BE15</accession>
<dbReference type="AlphaFoldDB" id="A0A1Q3BE15"/>
<evidence type="ECO:0000313" key="3">
    <source>
        <dbReference type="Proteomes" id="UP000187406"/>
    </source>
</evidence>
<dbReference type="InParanoid" id="A0A1Q3BE15"/>
<name>A0A1Q3BE15_CEPFO</name>
<dbReference type="PANTHER" id="PTHR31973:SF187">
    <property type="entry name" value="MUTATOR TRANSPOSASE MUDRA PROTEIN"/>
    <property type="match status" value="1"/>
</dbReference>
<evidence type="ECO:0000256" key="1">
    <source>
        <dbReference type="SAM" id="Phobius"/>
    </source>
</evidence>
<protein>
    <submittedName>
        <fullName evidence="2">Uncharacterized protein</fullName>
    </submittedName>
</protein>
<feature type="transmembrane region" description="Helical" evidence="1">
    <location>
        <begin position="149"/>
        <end position="170"/>
    </location>
</feature>
<sequence length="189" mass="21677">MVKTLNNAHTCIGVGQTKNTNSFWIATQLGSKLKADPNMSQLINQILFDDFKIETHPKQLYRVRRKSREVNEGKHRLSYNKLPKYLDRHVNAVGPPVFKRLFTCFGASRRGFLQGCRPFIGLDDCHLKGPYGGVLLLQYQWMETVAYSLLYWLLLMGSTMKAVSSFHIICTSGLGLRHKKKDWLLCLTK</sequence>
<dbReference type="Proteomes" id="UP000187406">
    <property type="component" value="Unassembled WGS sequence"/>
</dbReference>